<dbReference type="Pfam" id="PF07690">
    <property type="entry name" value="MFS_1"/>
    <property type="match status" value="2"/>
</dbReference>
<dbReference type="PROSITE" id="PS50850">
    <property type="entry name" value="MFS"/>
    <property type="match status" value="1"/>
</dbReference>
<evidence type="ECO:0000256" key="5">
    <source>
        <dbReference type="ARBA" id="ARBA00023136"/>
    </source>
</evidence>
<dbReference type="PANTHER" id="PTHR43791:SF92">
    <property type="entry name" value="AGL026WP"/>
    <property type="match status" value="1"/>
</dbReference>
<dbReference type="PANTHER" id="PTHR43791">
    <property type="entry name" value="PERMEASE-RELATED"/>
    <property type="match status" value="1"/>
</dbReference>
<feature type="transmembrane region" description="Helical" evidence="6">
    <location>
        <begin position="441"/>
        <end position="460"/>
    </location>
</feature>
<dbReference type="GeneID" id="28860540"/>
<keyword evidence="5 6" id="KW-0472">Membrane</keyword>
<dbReference type="EMBL" id="CACQ02007546">
    <property type="protein sequence ID" value="CCF45227.1"/>
    <property type="molecule type" value="Genomic_DNA"/>
</dbReference>
<evidence type="ECO:0000313" key="9">
    <source>
        <dbReference type="EMBL" id="OBR16278.1"/>
    </source>
</evidence>
<reference evidence="10" key="2">
    <citation type="journal article" date="2012" name="Nat. Genet.">
        <title>Lifestyle transitions in plant pathogenic Colletotrichum fungi deciphered by genome and transcriptome analyses.</title>
        <authorList>
            <person name="O'Connell R.J."/>
            <person name="Thon M.R."/>
            <person name="Hacquard S."/>
            <person name="Amyotte S.G."/>
            <person name="Kleemann J."/>
            <person name="Torres M.F."/>
            <person name="Damm U."/>
            <person name="Buiate E.A."/>
            <person name="Epstein L."/>
            <person name="Alkan N."/>
            <person name="Altmueller J."/>
            <person name="Alvarado-Balderrama L."/>
            <person name="Bauser C.A."/>
            <person name="Becker C."/>
            <person name="Birren B.W."/>
            <person name="Chen Z."/>
            <person name="Choi J."/>
            <person name="Crouch J.A."/>
            <person name="Duvick J.P."/>
            <person name="Farman M.A."/>
            <person name="Gan P."/>
            <person name="Heiman D."/>
            <person name="Henrissat B."/>
            <person name="Howard R.J."/>
            <person name="Kabbage M."/>
            <person name="Koch C."/>
            <person name="Kracher B."/>
            <person name="Kubo Y."/>
            <person name="Law A.D."/>
            <person name="Lebrun M.-H."/>
            <person name="Lee Y.-H."/>
            <person name="Miyara I."/>
            <person name="Moore N."/>
            <person name="Neumann U."/>
            <person name="Nordstroem K."/>
            <person name="Panaccione D.G."/>
            <person name="Panstruga R."/>
            <person name="Place M."/>
            <person name="Proctor R.H."/>
            <person name="Prusky D."/>
            <person name="Rech G."/>
            <person name="Reinhardt R."/>
            <person name="Rollins J.A."/>
            <person name="Rounsley S."/>
            <person name="Schardl C.L."/>
            <person name="Schwartz D.C."/>
            <person name="Shenoy N."/>
            <person name="Shirasu K."/>
            <person name="Sikhakolli U.R."/>
            <person name="Stueber K."/>
            <person name="Sukno S.A."/>
            <person name="Sweigard J.A."/>
            <person name="Takano Y."/>
            <person name="Takahara H."/>
            <person name="Trail F."/>
            <person name="van der Does H.C."/>
            <person name="Voll L.M."/>
            <person name="Will I."/>
            <person name="Young S."/>
            <person name="Zeng Q."/>
            <person name="Zhang J."/>
            <person name="Zhou S."/>
            <person name="Dickman M.B."/>
            <person name="Schulze-Lefert P."/>
            <person name="Ver Loren van Themaat E."/>
            <person name="Ma L.-J."/>
            <person name="Vaillancourt L.J."/>
        </authorList>
    </citation>
    <scope>NUCLEOTIDE SEQUENCE [LARGE SCALE GENOMIC DNA]</scope>
    <source>
        <strain evidence="10">IMI 349063</strain>
    </source>
</reference>
<dbReference type="HOGENOM" id="CLU_001265_0_6_1"/>
<evidence type="ECO:0000256" key="1">
    <source>
        <dbReference type="ARBA" id="ARBA00004141"/>
    </source>
</evidence>
<evidence type="ECO:0000256" key="2">
    <source>
        <dbReference type="ARBA" id="ARBA00022448"/>
    </source>
</evidence>
<dbReference type="eggNOG" id="KOG2533">
    <property type="taxonomic scope" value="Eukaryota"/>
</dbReference>
<feature type="transmembrane region" description="Helical" evidence="6">
    <location>
        <begin position="472"/>
        <end position="495"/>
    </location>
</feature>
<dbReference type="SUPFAM" id="SSF103473">
    <property type="entry name" value="MFS general substrate transporter"/>
    <property type="match status" value="2"/>
</dbReference>
<sequence length="526" mass="56670">MDSSSGSSSSSPEGPVTTTLVPHDLPELLEGLSKDELAALEKKLIRRLDTRMLPTMILMYIMNYLDRNAIGAARLGGLEEELGLTGSQFQTCVSILFVGYILMQVPSNMLLNKIGRPALYLTGCMAVWGVLCACSGATTNYAGLLVTRFLLGFVQAAFYPGESDDPTGTKSNFGKKRDSPPHNIMARTGCIATLSSWYVRKELGLRTGLFYTGSMLSGAFSGLLAAGILSGMDGTLGLLAWRWIFITEGTLTVVIALGALFVLPDFPANTRWLTEQERQLAVWRLEIDAAGEEDWTGSSSSSQPLFDGFRMLVVDPVNWILVLVVYGAASSISINSFFPTIVGGLGRDRIATLLLTSPPYLLACFVCAAVSWNAGRTGERYWHTVGPLACALVGFVVSSAATGVAPRYLGAMVMLPGIYTGFNMSMFWTANTIYRPAAKRAAAVAFNNAVSTLSSIYGSYLYPSHAAPRFVLAFSVNAGMAFMAIVASTALHFVLKGENRKLALRDQEAETDGRTVLVGKGFRYLV</sequence>
<reference evidence="9" key="3">
    <citation type="submission" date="2016-02" db="EMBL/GenBank/DDBJ databases">
        <title>Resequencing and annotation of the Colletotrichum higginsianum genome.</title>
        <authorList>
            <person name="O'Connell R."/>
            <person name="Zambounis A."/>
            <person name="Thon M."/>
            <person name="Dallery J.-F."/>
        </authorList>
    </citation>
    <scope>NUCLEOTIDE SEQUENCE [LARGE SCALE GENOMIC DNA]</scope>
    <source>
        <strain evidence="9">IMI 349063</strain>
    </source>
</reference>
<dbReference type="Proteomes" id="UP000092177">
    <property type="component" value="Chromosome 1"/>
</dbReference>
<feature type="transmembrane region" description="Helical" evidence="6">
    <location>
        <begin position="241"/>
        <end position="263"/>
    </location>
</feature>
<dbReference type="GO" id="GO:0016020">
    <property type="term" value="C:membrane"/>
    <property type="evidence" value="ECO:0007669"/>
    <property type="project" value="UniProtKB-SubCell"/>
</dbReference>
<dbReference type="AlphaFoldDB" id="H1VYB5"/>
<evidence type="ECO:0000256" key="4">
    <source>
        <dbReference type="ARBA" id="ARBA00022989"/>
    </source>
</evidence>
<dbReference type="InterPro" id="IPR020846">
    <property type="entry name" value="MFS_dom"/>
</dbReference>
<evidence type="ECO:0000256" key="3">
    <source>
        <dbReference type="ARBA" id="ARBA00022692"/>
    </source>
</evidence>
<feature type="transmembrane region" description="Helical" evidence="6">
    <location>
        <begin position="408"/>
        <end position="429"/>
    </location>
</feature>
<feature type="transmembrane region" description="Helical" evidence="6">
    <location>
        <begin position="209"/>
        <end position="229"/>
    </location>
</feature>
<feature type="transmembrane region" description="Helical" evidence="6">
    <location>
        <begin position="319"/>
        <end position="338"/>
    </location>
</feature>
<evidence type="ECO:0000259" key="7">
    <source>
        <dbReference type="PROSITE" id="PS50850"/>
    </source>
</evidence>
<evidence type="ECO:0000313" key="10">
    <source>
        <dbReference type="Proteomes" id="UP000007174"/>
    </source>
</evidence>
<organism evidence="8 10">
    <name type="scientific">Colletotrichum higginsianum (strain IMI 349063)</name>
    <name type="common">Crucifer anthracnose fungus</name>
    <dbReference type="NCBI Taxonomy" id="759273"/>
    <lineage>
        <taxon>Eukaryota</taxon>
        <taxon>Fungi</taxon>
        <taxon>Dikarya</taxon>
        <taxon>Ascomycota</taxon>
        <taxon>Pezizomycotina</taxon>
        <taxon>Sordariomycetes</taxon>
        <taxon>Hypocreomycetidae</taxon>
        <taxon>Glomerellales</taxon>
        <taxon>Glomerellaceae</taxon>
        <taxon>Colletotrichum</taxon>
        <taxon>Colletotrichum destructivum species complex</taxon>
    </lineage>
</organism>
<dbReference type="InterPro" id="IPR011701">
    <property type="entry name" value="MFS"/>
</dbReference>
<dbReference type="VEuPathDB" id="FungiDB:CH63R_01458"/>
<dbReference type="Gene3D" id="1.20.1250.20">
    <property type="entry name" value="MFS general substrate transporter like domains"/>
    <property type="match status" value="1"/>
</dbReference>
<dbReference type="Proteomes" id="UP000007174">
    <property type="component" value="Unassembled WGS sequence"/>
</dbReference>
<gene>
    <name evidence="8" type="ORF">CH063_14376</name>
    <name evidence="9" type="ORF">CH63R_01458</name>
</gene>
<dbReference type="KEGG" id="chig:CH63R_01458"/>
<reference evidence="11" key="4">
    <citation type="journal article" date="2017" name="BMC Genomics">
        <title>Gapless genome assembly of Colletotrichum higginsianum reveals chromosome structure and association of transposable elements with secondary metabolite gene clusters.</title>
        <authorList>
            <person name="Dallery J.-F."/>
            <person name="Lapalu N."/>
            <person name="Zampounis A."/>
            <person name="Pigne S."/>
            <person name="Luyten I."/>
            <person name="Amselem J."/>
            <person name="Wittenberg A.H.J."/>
            <person name="Zhou S."/>
            <person name="de Queiroz M.V."/>
            <person name="Robin G.P."/>
            <person name="Auger A."/>
            <person name="Hainaut M."/>
            <person name="Henrissat B."/>
            <person name="Kim K.-T."/>
            <person name="Lee Y.-H."/>
            <person name="Lespinet O."/>
            <person name="Schwartz D.C."/>
            <person name="Thon M.R."/>
            <person name="O'Connell R.J."/>
        </authorList>
    </citation>
    <scope>NUCLEOTIDE SEQUENCE [LARGE SCALE GENOMIC DNA]</scope>
    <source>
        <strain evidence="11">IMI 349063</strain>
    </source>
</reference>
<feature type="transmembrane region" description="Helical" evidence="6">
    <location>
        <begin position="384"/>
        <end position="402"/>
    </location>
</feature>
<evidence type="ECO:0000313" key="8">
    <source>
        <dbReference type="EMBL" id="CCF45227.1"/>
    </source>
</evidence>
<dbReference type="FunFam" id="1.20.1250.20:FF:000013">
    <property type="entry name" value="MFS general substrate transporter"/>
    <property type="match status" value="1"/>
</dbReference>
<feature type="transmembrane region" description="Helical" evidence="6">
    <location>
        <begin position="350"/>
        <end position="372"/>
    </location>
</feature>
<dbReference type="GO" id="GO:0022857">
    <property type="term" value="F:transmembrane transporter activity"/>
    <property type="evidence" value="ECO:0007669"/>
    <property type="project" value="InterPro"/>
</dbReference>
<comment type="subcellular location">
    <subcellularLocation>
        <location evidence="1">Membrane</location>
        <topology evidence="1">Multi-pass membrane protein</topology>
    </subcellularLocation>
</comment>
<feature type="transmembrane region" description="Helical" evidence="6">
    <location>
        <begin position="117"/>
        <end position="138"/>
    </location>
</feature>
<dbReference type="RefSeq" id="XP_018164795.1">
    <property type="nucleotide sequence ID" value="XM_018296433.1"/>
</dbReference>
<proteinExistence type="predicted"/>
<feature type="domain" description="Major facilitator superfamily (MFS) profile" evidence="7">
    <location>
        <begin position="52"/>
        <end position="496"/>
    </location>
</feature>
<keyword evidence="2" id="KW-0813">Transport</keyword>
<keyword evidence="4 6" id="KW-1133">Transmembrane helix</keyword>
<keyword evidence="11" id="KW-1185">Reference proteome</keyword>
<dbReference type="InterPro" id="IPR036259">
    <property type="entry name" value="MFS_trans_sf"/>
</dbReference>
<dbReference type="EMBL" id="LTAN01000001">
    <property type="protein sequence ID" value="OBR16278.1"/>
    <property type="molecule type" value="Genomic_DNA"/>
</dbReference>
<keyword evidence="3 6" id="KW-0812">Transmembrane</keyword>
<name>H1VYB5_COLHI</name>
<reference evidence="8" key="1">
    <citation type="submission" date="2011-12" db="EMBL/GenBank/DDBJ databases">
        <title>The genome sequence of Colletotrichum higginsianum IMI 34906.</title>
        <authorList>
            <person name="Ma L.-J."/>
            <person name="O'Connell R."/>
            <person name="van Themaat E.V.L."/>
            <person name="Stueber K."/>
            <person name="Young S.K."/>
            <person name="Zeng Q."/>
            <person name="Gargeya S."/>
            <person name="Fitzgerald M."/>
            <person name="Haas B."/>
            <person name="Abouelleil A."/>
            <person name="Alvarado L."/>
            <person name="Arachchi H.M."/>
            <person name="Berlin A."/>
            <person name="Chapman S.B."/>
            <person name="Gearin G."/>
            <person name="Goldberg J."/>
            <person name="Griggs A."/>
            <person name="Gujja S."/>
            <person name="Hansen M."/>
            <person name="Heiman D."/>
            <person name="Howarth C."/>
            <person name="Larimer J."/>
            <person name="Lui A."/>
            <person name="MacDonald P.J.P."/>
            <person name="McCowen C."/>
            <person name="Montmayeur A."/>
            <person name="Murphy C."/>
            <person name="Neiman D."/>
            <person name="Pearson M."/>
            <person name="Priest M."/>
            <person name="Roberts A."/>
            <person name="Saif S."/>
            <person name="Shea T."/>
            <person name="Sisk P."/>
            <person name="Stolte C."/>
            <person name="Sykes S."/>
            <person name="Wortman J."/>
            <person name="Nusbaum C."/>
            <person name="Birren B."/>
        </authorList>
    </citation>
    <scope>NUCLEOTIDE SEQUENCE</scope>
    <source>
        <strain evidence="8">IMI 349063</strain>
    </source>
</reference>
<evidence type="ECO:0000313" key="11">
    <source>
        <dbReference type="Proteomes" id="UP000092177"/>
    </source>
</evidence>
<accession>H1VYB5</accession>
<evidence type="ECO:0000256" key="6">
    <source>
        <dbReference type="SAM" id="Phobius"/>
    </source>
</evidence>
<dbReference type="OrthoDB" id="2250022at2759"/>
<protein>
    <submittedName>
        <fullName evidence="9">Pantothenate transporter liz1</fullName>
    </submittedName>
</protein>